<dbReference type="EMBL" id="JAXCLW010000001">
    <property type="protein sequence ID" value="MDY0881566.1"/>
    <property type="molecule type" value="Genomic_DNA"/>
</dbReference>
<gene>
    <name evidence="2" type="ORF">SMD27_01795</name>
</gene>
<keyword evidence="3" id="KW-1185">Reference proteome</keyword>
<sequence>MTALVTGAAGFVGSAVVRQLLARGETVRVFIRPSSDRRNLEGLRLDVVTGDLTDRQSVERAVQGCDSVFHIAADYRLWVPKPAAMFAANVEGTRHIMQAAAAAGVRRIVYTSSVATLGLPADELQPADEDTPATADDMIGPYKQSKYAAEAVVKRLIEDQGLPVVIVHPSTPIGPRDSKPTPTGKIVVDAARGRMPAFVDTGLNVVHVDDVAAGHLLAMDRGRIGERYILGSENLTLAQILAIVAKLTHRPAPRFQIPHDVVMPIAGLAEVWARVTGGEPFATRDGVRLARKKMYFSSDRAMSRLGYKPRPAEAALADAVDWFSRNGYLH</sequence>
<dbReference type="Pfam" id="PF01370">
    <property type="entry name" value="Epimerase"/>
    <property type="match status" value="1"/>
</dbReference>
<dbReference type="CDD" id="cd05228">
    <property type="entry name" value="AR_FR_like_1_SDR_e"/>
    <property type="match status" value="1"/>
</dbReference>
<comment type="caution">
    <text evidence="2">The sequence shown here is derived from an EMBL/GenBank/DDBJ whole genome shotgun (WGS) entry which is preliminary data.</text>
</comment>
<dbReference type="NCBIfam" id="TIGR03466">
    <property type="entry name" value="HpnA"/>
    <property type="match status" value="1"/>
</dbReference>
<dbReference type="InterPro" id="IPR017829">
    <property type="entry name" value="Hopanoid-assoc_sugar_epimerase"/>
</dbReference>
<dbReference type="InterPro" id="IPR001509">
    <property type="entry name" value="Epimerase_deHydtase"/>
</dbReference>
<dbReference type="InterPro" id="IPR051783">
    <property type="entry name" value="NAD(P)-dependent_oxidoreduct"/>
</dbReference>
<name>A0ABU5E5M7_9PROT</name>
<dbReference type="RefSeq" id="WP_320506625.1">
    <property type="nucleotide sequence ID" value="NZ_JAXCLW010000001.1"/>
</dbReference>
<accession>A0ABU5E5M7</accession>
<protein>
    <submittedName>
        <fullName evidence="2">NAD-dependent epimerase/dehydratase family protein</fullName>
    </submittedName>
</protein>
<dbReference type="SUPFAM" id="SSF51735">
    <property type="entry name" value="NAD(P)-binding Rossmann-fold domains"/>
    <property type="match status" value="1"/>
</dbReference>
<dbReference type="Gene3D" id="3.40.50.720">
    <property type="entry name" value="NAD(P)-binding Rossmann-like Domain"/>
    <property type="match status" value="1"/>
</dbReference>
<evidence type="ECO:0000259" key="1">
    <source>
        <dbReference type="Pfam" id="PF01370"/>
    </source>
</evidence>
<reference evidence="2 3" key="1">
    <citation type="journal article" date="2016" name="Antonie Van Leeuwenhoek">
        <title>Dongia soli sp. nov., isolated from soil from Dokdo, Korea.</title>
        <authorList>
            <person name="Kim D.U."/>
            <person name="Lee H."/>
            <person name="Kim H."/>
            <person name="Kim S.G."/>
            <person name="Ka J.O."/>
        </authorList>
    </citation>
    <scope>NUCLEOTIDE SEQUENCE [LARGE SCALE GENOMIC DNA]</scope>
    <source>
        <strain evidence="2 3">D78</strain>
    </source>
</reference>
<proteinExistence type="predicted"/>
<feature type="domain" description="NAD-dependent epimerase/dehydratase" evidence="1">
    <location>
        <begin position="3"/>
        <end position="231"/>
    </location>
</feature>
<dbReference type="Proteomes" id="UP001279642">
    <property type="component" value="Unassembled WGS sequence"/>
</dbReference>
<dbReference type="PANTHER" id="PTHR48079:SF6">
    <property type="entry name" value="NAD(P)-BINDING DOMAIN-CONTAINING PROTEIN-RELATED"/>
    <property type="match status" value="1"/>
</dbReference>
<dbReference type="PANTHER" id="PTHR48079">
    <property type="entry name" value="PROTEIN YEEZ"/>
    <property type="match status" value="1"/>
</dbReference>
<dbReference type="InterPro" id="IPR036291">
    <property type="entry name" value="NAD(P)-bd_dom_sf"/>
</dbReference>
<evidence type="ECO:0000313" key="3">
    <source>
        <dbReference type="Proteomes" id="UP001279642"/>
    </source>
</evidence>
<organism evidence="2 3">
    <name type="scientific">Dongia soli</name>
    <dbReference type="NCBI Taxonomy" id="600628"/>
    <lineage>
        <taxon>Bacteria</taxon>
        <taxon>Pseudomonadati</taxon>
        <taxon>Pseudomonadota</taxon>
        <taxon>Alphaproteobacteria</taxon>
        <taxon>Rhodospirillales</taxon>
        <taxon>Dongiaceae</taxon>
        <taxon>Dongia</taxon>
    </lineage>
</organism>
<evidence type="ECO:0000313" key="2">
    <source>
        <dbReference type="EMBL" id="MDY0881566.1"/>
    </source>
</evidence>